<name>A0A1D8N7M4_YARLL</name>
<dbReference type="VEuPathDB" id="FungiDB:YALI0_B12914g"/>
<dbReference type="RefSeq" id="XP_500820.3">
    <property type="nucleotide sequence ID" value="XM_500820.3"/>
</dbReference>
<dbReference type="eggNOG" id="ENOG502RS0W">
    <property type="taxonomic scope" value="Eukaryota"/>
</dbReference>
<feature type="domain" description="Sec39" evidence="5">
    <location>
        <begin position="7"/>
        <end position="211"/>
    </location>
</feature>
<sequence length="652" mass="72310">MSLFLETAKLTASAQIHALETLLASSPAFCASQKEDILHILLVLTPELLDPKEYMGLVNKVGKGQLDKGQDTGSVVGDEGFIPELVIKSREQKLLAYLDSVVPKPVHNFLEERIRLVFKVSHDTQLMEQLILQSGYHNNSEEVDWVAGVPQVLINYTRLHGINPGLTIDELENGDPSHVIELLGSHLRTPSAEDDLQLVLEPYVAYKNCWAVFRDFVSHVTQSNTPLLATLAHNVTFPESERDAFIQIVLKNSFEANDTQWDALALITESPAVTGASHLTSHFTKQLVETCRLLEPAIPSITLQRANKVTTSGEEVQVDLLDDFVFAEDWLKRTSDQWQTFITATEVLVSLKTVFSTLSDSQVNQKVFEALLGASQFEIAKTTYILGGLVDSEFVEKAILAQFYTFYDAATNGNHTRGSMKSAKLVLGMADTNTRTKHQFKVAQCLLEATNTLSNYSLTLKPGTLTRPVDIRNHDALQVMDRVLDLNPDAYKNCPKLIHVTRQLLDGLDKSESISDADIETRIYTQAVTAALVHDDFDTAQKLCAAHELPWTAYFQVGKYVSPSRDMDELVALKLETLSTALAKCPPEHLSAVLHAWRDVEEMMVSLPESRESVVQPSVVLADVSREAGRKRDQLSSMLVSGLGWAIGANKE</sequence>
<dbReference type="GO" id="GO:0015031">
    <property type="term" value="P:protein transport"/>
    <property type="evidence" value="ECO:0007669"/>
    <property type="project" value="UniProtKB-KW"/>
</dbReference>
<dbReference type="PANTHER" id="PTHR40787:SF3">
    <property type="entry name" value="PROTEIN TRANSPORT PROTEIN SEC39"/>
    <property type="match status" value="1"/>
</dbReference>
<evidence type="ECO:0000256" key="3">
    <source>
        <dbReference type="ARBA" id="ARBA00022824"/>
    </source>
</evidence>
<dbReference type="GeneID" id="2906670"/>
<organism evidence="6 7">
    <name type="scientific">Yarrowia lipolytica</name>
    <name type="common">Candida lipolytica</name>
    <dbReference type="NCBI Taxonomy" id="4952"/>
    <lineage>
        <taxon>Eukaryota</taxon>
        <taxon>Fungi</taxon>
        <taxon>Dikarya</taxon>
        <taxon>Ascomycota</taxon>
        <taxon>Saccharomycotina</taxon>
        <taxon>Dipodascomycetes</taxon>
        <taxon>Dipodascales</taxon>
        <taxon>Dipodascales incertae sedis</taxon>
        <taxon>Yarrowia</taxon>
    </lineage>
</organism>
<evidence type="ECO:0000256" key="4">
    <source>
        <dbReference type="ARBA" id="ARBA00022927"/>
    </source>
</evidence>
<comment type="subcellular location">
    <subcellularLocation>
        <location evidence="1">Endoplasmic reticulum</location>
    </subcellularLocation>
</comment>
<evidence type="ECO:0000313" key="6">
    <source>
        <dbReference type="EMBL" id="AOW01622.1"/>
    </source>
</evidence>
<dbReference type="GO" id="GO:0005783">
    <property type="term" value="C:endoplasmic reticulum"/>
    <property type="evidence" value="ECO:0007669"/>
    <property type="project" value="UniProtKB-SubCell"/>
</dbReference>
<evidence type="ECO:0000256" key="2">
    <source>
        <dbReference type="ARBA" id="ARBA00022448"/>
    </source>
</evidence>
<keyword evidence="2" id="KW-0813">Transport</keyword>
<dbReference type="KEGG" id="yli:2906670"/>
<accession>A0A1D8N7M4</accession>
<keyword evidence="4" id="KW-0653">Protein transport</keyword>
<protein>
    <recommendedName>
        <fullName evidence="5">Sec39 domain-containing protein</fullName>
    </recommendedName>
</protein>
<keyword evidence="3" id="KW-0256">Endoplasmic reticulum</keyword>
<dbReference type="InterPro" id="IPR013244">
    <property type="entry name" value="Sec39_domain"/>
</dbReference>
<evidence type="ECO:0000313" key="7">
    <source>
        <dbReference type="Proteomes" id="UP000182444"/>
    </source>
</evidence>
<dbReference type="VEuPathDB" id="FungiDB:YALI1_B17105g"/>
<proteinExistence type="predicted"/>
<gene>
    <name evidence="6" type="ORF">YALI1_B17105g</name>
</gene>
<reference evidence="6 7" key="1">
    <citation type="journal article" date="2016" name="PLoS ONE">
        <title>Sequence Assembly of Yarrowia lipolytica Strain W29/CLIB89 Shows Transposable Element Diversity.</title>
        <authorList>
            <person name="Magnan C."/>
            <person name="Yu J."/>
            <person name="Chang I."/>
            <person name="Jahn E."/>
            <person name="Kanomata Y."/>
            <person name="Wu J."/>
            <person name="Zeller M."/>
            <person name="Oakes M."/>
            <person name="Baldi P."/>
            <person name="Sandmeyer S."/>
        </authorList>
    </citation>
    <scope>NUCLEOTIDE SEQUENCE [LARGE SCALE GENOMIC DNA]</scope>
    <source>
        <strain evidence="7">CLIB89(W29)</strain>
    </source>
</reference>
<evidence type="ECO:0000256" key="1">
    <source>
        <dbReference type="ARBA" id="ARBA00004240"/>
    </source>
</evidence>
<dbReference type="EMBL" id="CP017554">
    <property type="protein sequence ID" value="AOW01622.1"/>
    <property type="molecule type" value="Genomic_DNA"/>
</dbReference>
<dbReference type="Pfam" id="PF08314">
    <property type="entry name" value="Sec39"/>
    <property type="match status" value="2"/>
</dbReference>
<feature type="domain" description="Sec39" evidence="5">
    <location>
        <begin position="263"/>
        <end position="611"/>
    </location>
</feature>
<dbReference type="Proteomes" id="UP000182444">
    <property type="component" value="Chromosome 1B"/>
</dbReference>
<evidence type="ECO:0000259" key="5">
    <source>
        <dbReference type="Pfam" id="PF08314"/>
    </source>
</evidence>
<dbReference type="GO" id="GO:0006890">
    <property type="term" value="P:retrograde vesicle-mediated transport, Golgi to endoplasmic reticulum"/>
    <property type="evidence" value="ECO:0007669"/>
    <property type="project" value="InterPro"/>
</dbReference>
<dbReference type="PANTHER" id="PTHR40787">
    <property type="entry name" value="SECRETED PROTEIN"/>
    <property type="match status" value="1"/>
</dbReference>
<dbReference type="AlphaFoldDB" id="A0A1D8N7M4"/>